<dbReference type="GO" id="GO:0046872">
    <property type="term" value="F:metal ion binding"/>
    <property type="evidence" value="ECO:0007669"/>
    <property type="project" value="UniProtKB-KW"/>
</dbReference>
<dbReference type="AlphaFoldDB" id="A0AAX6DFY2"/>
<evidence type="ECO:0000256" key="7">
    <source>
        <dbReference type="ARBA" id="ARBA00023170"/>
    </source>
</evidence>
<reference evidence="13" key="1">
    <citation type="journal article" date="2023" name="GigaByte">
        <title>Genome assembly of the bearded iris, Iris pallida Lam.</title>
        <authorList>
            <person name="Bruccoleri R.E."/>
            <person name="Oakeley E.J."/>
            <person name="Faust A.M.E."/>
            <person name="Altorfer M."/>
            <person name="Dessus-Babus S."/>
            <person name="Burckhardt D."/>
            <person name="Oertli M."/>
            <person name="Naumann U."/>
            <person name="Petersen F."/>
            <person name="Wong J."/>
        </authorList>
    </citation>
    <scope>NUCLEOTIDE SEQUENCE</scope>
    <source>
        <strain evidence="13">GSM-AAB239-AS_SAM_17_03QT</strain>
    </source>
</reference>
<organism evidence="13 14">
    <name type="scientific">Iris pallida</name>
    <name type="common">Sweet iris</name>
    <dbReference type="NCBI Taxonomy" id="29817"/>
    <lineage>
        <taxon>Eukaryota</taxon>
        <taxon>Viridiplantae</taxon>
        <taxon>Streptophyta</taxon>
        <taxon>Embryophyta</taxon>
        <taxon>Tracheophyta</taxon>
        <taxon>Spermatophyta</taxon>
        <taxon>Magnoliopsida</taxon>
        <taxon>Liliopsida</taxon>
        <taxon>Asparagales</taxon>
        <taxon>Iridaceae</taxon>
        <taxon>Iridoideae</taxon>
        <taxon>Irideae</taxon>
        <taxon>Iris</taxon>
    </lineage>
</organism>
<proteinExistence type="predicted"/>
<evidence type="ECO:0000256" key="8">
    <source>
        <dbReference type="ARBA" id="ARBA00023180"/>
    </source>
</evidence>
<evidence type="ECO:0000313" key="14">
    <source>
        <dbReference type="Proteomes" id="UP001140949"/>
    </source>
</evidence>
<dbReference type="GO" id="GO:0051781">
    <property type="term" value="P:positive regulation of cell division"/>
    <property type="evidence" value="ECO:0007669"/>
    <property type="project" value="TreeGrafter"/>
</dbReference>
<evidence type="ECO:0000256" key="4">
    <source>
        <dbReference type="ARBA" id="ARBA00022824"/>
    </source>
</evidence>
<evidence type="ECO:0000256" key="11">
    <source>
        <dbReference type="PIRSR" id="PIRSR600526-2"/>
    </source>
</evidence>
<keyword evidence="9" id="KW-0927">Auxin signaling pathway</keyword>
<protein>
    <submittedName>
        <fullName evidence="13">Auxin-binding protein 4</fullName>
    </submittedName>
</protein>
<comment type="caution">
    <text evidence="13">The sequence shown here is derived from an EMBL/GenBank/DDBJ whole genome shotgun (WGS) entry which is preliminary data.</text>
</comment>
<feature type="chain" id="PRO_5043847814" evidence="12">
    <location>
        <begin position="28"/>
        <end position="193"/>
    </location>
</feature>
<name>A0AAX6DFY2_IRIPA</name>
<sequence>MIQPSRAIHVLPIFFFLFLFLFSIAGASPGWSDQGSLLVRNISDVSQSNFERGGLAHITVAGAVLHGMKEVEVWLQTFAPGSRTPIHRHSCEEVFVVLKGKGTLLLASSSSKFPGKPQEFPIYANSTFSVPVNDPHQVWNTDDVEDLQMLVVISRPPVKIFIYEDWDMPHTAAKLKFPYYWDEEAYYSPKDEL</sequence>
<dbReference type="Gene3D" id="2.60.120.10">
    <property type="entry name" value="Jelly Rolls"/>
    <property type="match status" value="1"/>
</dbReference>
<dbReference type="GO" id="GO:0009826">
    <property type="term" value="P:unidimensional cell growth"/>
    <property type="evidence" value="ECO:0007669"/>
    <property type="project" value="TreeGrafter"/>
</dbReference>
<dbReference type="PRINTS" id="PR00655">
    <property type="entry name" value="AUXINBINDNGP"/>
</dbReference>
<feature type="binding site" evidence="11">
    <location>
        <position position="87"/>
    </location>
    <ligand>
        <name>Zn(2+)</name>
        <dbReference type="ChEBI" id="CHEBI:29105"/>
    </ligand>
</feature>
<gene>
    <name evidence="13" type="ORF">M6B38_247310</name>
</gene>
<keyword evidence="2 11" id="KW-0479">Metal-binding</keyword>
<keyword evidence="7" id="KW-0675">Receptor</keyword>
<dbReference type="FunFam" id="2.60.120.10:FF:000080">
    <property type="entry name" value="Auxin-binding protein 1"/>
    <property type="match status" value="1"/>
</dbReference>
<keyword evidence="5 11" id="KW-0862">Zinc</keyword>
<evidence type="ECO:0000256" key="6">
    <source>
        <dbReference type="ARBA" id="ARBA00023157"/>
    </source>
</evidence>
<dbReference type="CDD" id="cd02220">
    <property type="entry name" value="cupin_ABP1"/>
    <property type="match status" value="1"/>
</dbReference>
<dbReference type="InterPro" id="IPR000526">
    <property type="entry name" value="Auxin-bd"/>
</dbReference>
<dbReference type="GO" id="GO:0009734">
    <property type="term" value="P:auxin-activated signaling pathway"/>
    <property type="evidence" value="ECO:0007669"/>
    <property type="project" value="UniProtKB-KW"/>
</dbReference>
<dbReference type="Proteomes" id="UP001140949">
    <property type="component" value="Unassembled WGS sequence"/>
</dbReference>
<dbReference type="PANTHER" id="PTHR37236:SF1">
    <property type="entry name" value="AUXIN-BINDING PROTEIN 1"/>
    <property type="match status" value="1"/>
</dbReference>
<evidence type="ECO:0000313" key="13">
    <source>
        <dbReference type="EMBL" id="KAJ6790639.1"/>
    </source>
</evidence>
<dbReference type="GO" id="GO:0000911">
    <property type="term" value="P:cytokinesis by cell plate formation"/>
    <property type="evidence" value="ECO:0007669"/>
    <property type="project" value="TreeGrafter"/>
</dbReference>
<keyword evidence="8" id="KW-0325">Glycoprotein</keyword>
<comment type="subcellular location">
    <subcellularLocation>
        <location evidence="1">Endoplasmic reticulum lumen</location>
    </subcellularLocation>
</comment>
<evidence type="ECO:0000256" key="2">
    <source>
        <dbReference type="ARBA" id="ARBA00022723"/>
    </source>
</evidence>
<dbReference type="InterPro" id="IPR014710">
    <property type="entry name" value="RmlC-like_jellyroll"/>
</dbReference>
<feature type="signal peptide" evidence="12">
    <location>
        <begin position="1"/>
        <end position="27"/>
    </location>
</feature>
<accession>A0AAX6DFY2</accession>
<evidence type="ECO:0000256" key="12">
    <source>
        <dbReference type="SAM" id="SignalP"/>
    </source>
</evidence>
<dbReference type="GO" id="GO:0045793">
    <property type="term" value="P:positive regulation of cell size"/>
    <property type="evidence" value="ECO:0007669"/>
    <property type="project" value="TreeGrafter"/>
</dbReference>
<evidence type="ECO:0000256" key="10">
    <source>
        <dbReference type="PIRSR" id="PIRSR600526-1"/>
    </source>
</evidence>
<dbReference type="EMBL" id="JANAVB010045020">
    <property type="protein sequence ID" value="KAJ6790639.1"/>
    <property type="molecule type" value="Genomic_DNA"/>
</dbReference>
<feature type="binding site" evidence="11">
    <location>
        <position position="93"/>
    </location>
    <ligand>
        <name>Zn(2+)</name>
        <dbReference type="ChEBI" id="CHEBI:29105"/>
    </ligand>
</feature>
<dbReference type="InterPro" id="IPR011051">
    <property type="entry name" value="RmlC_Cupin_sf"/>
</dbReference>
<feature type="binding site" evidence="11">
    <location>
        <position position="89"/>
    </location>
    <ligand>
        <name>Zn(2+)</name>
        <dbReference type="ChEBI" id="CHEBI:29105"/>
    </ligand>
</feature>
<evidence type="ECO:0000256" key="3">
    <source>
        <dbReference type="ARBA" id="ARBA00022729"/>
    </source>
</evidence>
<dbReference type="GO" id="GO:0005788">
    <property type="term" value="C:endoplasmic reticulum lumen"/>
    <property type="evidence" value="ECO:0007669"/>
    <property type="project" value="UniProtKB-SubCell"/>
</dbReference>
<reference evidence="13" key="2">
    <citation type="submission" date="2023-04" db="EMBL/GenBank/DDBJ databases">
        <authorList>
            <person name="Bruccoleri R.E."/>
            <person name="Oakeley E.J."/>
            <person name="Faust A.-M."/>
            <person name="Dessus-Babus S."/>
            <person name="Altorfer M."/>
            <person name="Burckhardt D."/>
            <person name="Oertli M."/>
            <person name="Naumann U."/>
            <person name="Petersen F."/>
            <person name="Wong J."/>
        </authorList>
    </citation>
    <scope>NUCLEOTIDE SEQUENCE</scope>
    <source>
        <strain evidence="13">GSM-AAB239-AS_SAM_17_03QT</strain>
        <tissue evidence="13">Leaf</tissue>
    </source>
</reference>
<feature type="glycosylation site" description="N-linked (GlcNAc...) asparagine" evidence="10">
    <location>
        <position position="125"/>
    </location>
</feature>
<feature type="binding site" evidence="11">
    <location>
        <position position="136"/>
    </location>
    <ligand>
        <name>Zn(2+)</name>
        <dbReference type="ChEBI" id="CHEBI:29105"/>
    </ligand>
</feature>
<dbReference type="Pfam" id="PF02041">
    <property type="entry name" value="Auxin_BP"/>
    <property type="match status" value="1"/>
</dbReference>
<keyword evidence="6" id="KW-1015">Disulfide bond</keyword>
<dbReference type="SUPFAM" id="SSF51182">
    <property type="entry name" value="RmlC-like cupins"/>
    <property type="match status" value="1"/>
</dbReference>
<evidence type="ECO:0000256" key="1">
    <source>
        <dbReference type="ARBA" id="ARBA00004319"/>
    </source>
</evidence>
<evidence type="ECO:0000256" key="9">
    <source>
        <dbReference type="ARBA" id="ARBA00023294"/>
    </source>
</evidence>
<dbReference type="PANTHER" id="PTHR37236">
    <property type="entry name" value="AUXIN-BINDING PROTEIN 1"/>
    <property type="match status" value="1"/>
</dbReference>
<dbReference type="GO" id="GO:0032877">
    <property type="term" value="P:positive regulation of DNA endoreduplication"/>
    <property type="evidence" value="ECO:0007669"/>
    <property type="project" value="TreeGrafter"/>
</dbReference>
<keyword evidence="14" id="KW-1185">Reference proteome</keyword>
<evidence type="ECO:0000256" key="5">
    <source>
        <dbReference type="ARBA" id="ARBA00022833"/>
    </source>
</evidence>
<keyword evidence="3 12" id="KW-0732">Signal</keyword>
<keyword evidence="4" id="KW-0256">Endoplasmic reticulum</keyword>
<dbReference type="GO" id="GO:0010011">
    <property type="term" value="F:auxin binding"/>
    <property type="evidence" value="ECO:0007669"/>
    <property type="project" value="InterPro"/>
</dbReference>